<dbReference type="GO" id="GO:0002181">
    <property type="term" value="P:cytoplasmic translation"/>
    <property type="evidence" value="ECO:0007669"/>
    <property type="project" value="UniProtKB-ARBA"/>
</dbReference>
<dbReference type="Gene3D" id="2.30.30.380">
    <property type="entry name" value="Zn-finger domain of Sec23/24"/>
    <property type="match status" value="1"/>
</dbReference>
<gene>
    <name evidence="31" type="ORF">ANOM_010112</name>
</gene>
<dbReference type="Gene3D" id="2.60.40.1670">
    <property type="entry name" value="beta-sandwich domain of Sec23/24"/>
    <property type="match status" value="1"/>
</dbReference>
<dbReference type="Pfam" id="PF00626">
    <property type="entry name" value="Gelsolin"/>
    <property type="match status" value="1"/>
</dbReference>
<dbReference type="SUPFAM" id="SSF46906">
    <property type="entry name" value="Ribosomal protein L11, C-terminal domain"/>
    <property type="match status" value="1"/>
</dbReference>
<sequence length="966" mass="107214">MDYEALKDQWSDVEDRDGIRLSWNTFPSSRMEASRLVVPIGAVYTPLKDKPDSPLLQYEPVTCKAPCRAVLNPYANVDVRARIWICPFCLMRNPLPPHYKDITESTIPPELHPLSTTIEYQLARPAPTPPIFVYVVDTCQEEDSLKALKDTLVMSLSLLPANALVGLITYGTMAQVHELGYTECAKSYVFRGSKEYAAKQVQEMLGLLSPGVRPNMPQQPARPPLGPAARFLLPVQQAEFQITNVLEQLQRDPWPVANDKRPLRCTGVALSVAVGLLETSFQNAGGRIMVFTSGPATEGPGHVVGPELKEPMRSHHDIDRDNIKYYKKAVKFYDAMAKRAANNGHIVDVFAGCLDQVGLLEMKNLVNYTGGHMLLTDSFTSSQFKQSFVRIFDKDANDNLLMGFNASLEVLTTKELKVTGLIGHAVSLNKKSSSVGETECGIGNTCAWKMCGIDPSSSYGVYFEIANQGGPAAVQPGPQRGMMQFLTYYQHSSGHYHLRVTTVARNLSGPAGDPTLAQSFDQEAAAVLMARIAVFKAEVDDGPDVLRWVDRMLIRLCSRFADYRKDDPTSFRLEKNFTLYPQFMFHLRRSQFLQFFNNSPDETAFYRHVLNHEDVGDSLVMIQPTLDSYSLEHEGSQPVLLDSASIQPSHILLLDTFFHILIFHGETIAEWRKAGYQDQEGYENLKALLEQPKEDARELISDRFPLPRFIVCDAGGSQARFLLSKLNPSTTHTTGGYGGGVTSQTIFTDDVSLQTFMDHLMKPSPESEPPVKYPALFQENFLFFFVPSTPTNSPRTIDDLSHSPCFDPNEVKIIHLRVTGGEVGAQSALAPKIGPLGLSPKKIGEDIAKNTGDWKGLRVTVRLTIQNRQAAISVVPSASSLVIKALKEPPRDRKKEKNIKHSKSVALDEIIEIARKMRHRSLAKELQGTVLEILGTAFSVGCQVDGRSPKDISDEIKAGEIDIPSE</sequence>
<dbReference type="InterPro" id="IPR036769">
    <property type="entry name" value="Ribosomal_uL11_C_sf"/>
</dbReference>
<dbReference type="FunFam" id="3.40.50.410:FF:000008">
    <property type="entry name" value="Protein transport protein SEC23"/>
    <property type="match status" value="1"/>
</dbReference>
<comment type="subunit">
    <text evidence="7">The COPII coat is composed of at least 5 proteins: the SEC23/24 complex, the SEC13/31 complex, and the protein SAR1.</text>
</comment>
<feature type="domain" description="Large ribosomal subunit protein uL11 C-terminal" evidence="24">
    <location>
        <begin position="875"/>
        <end position="944"/>
    </location>
</feature>
<feature type="domain" description="Sec23/Sec24 helical" evidence="29">
    <location>
        <begin position="521"/>
        <end position="619"/>
    </location>
</feature>
<dbReference type="Gene3D" id="1.10.10.250">
    <property type="entry name" value="Ribosomal protein L11, C-terminal domain"/>
    <property type="match status" value="1"/>
</dbReference>
<dbReference type="InterPro" id="IPR029006">
    <property type="entry name" value="ADF-H/Gelsolin-like_dom_sf"/>
</dbReference>
<dbReference type="GO" id="GO:0003735">
    <property type="term" value="F:structural constituent of ribosome"/>
    <property type="evidence" value="ECO:0007669"/>
    <property type="project" value="InterPro"/>
</dbReference>
<evidence type="ECO:0000259" key="29">
    <source>
        <dbReference type="Pfam" id="PF04815"/>
    </source>
</evidence>
<evidence type="ECO:0000259" key="27">
    <source>
        <dbReference type="Pfam" id="PF04810"/>
    </source>
</evidence>
<dbReference type="Pfam" id="PF00298">
    <property type="entry name" value="Ribosomal_L11"/>
    <property type="match status" value="1"/>
</dbReference>
<dbReference type="SUPFAM" id="SSF53300">
    <property type="entry name" value="vWA-like"/>
    <property type="match status" value="1"/>
</dbReference>
<evidence type="ECO:0000256" key="5">
    <source>
        <dbReference type="ARBA" id="ARBA00009210"/>
    </source>
</evidence>
<dbReference type="GO" id="GO:0000139">
    <property type="term" value="C:Golgi membrane"/>
    <property type="evidence" value="ECO:0007669"/>
    <property type="project" value="UniProtKB-SubCell"/>
</dbReference>
<evidence type="ECO:0000256" key="1">
    <source>
        <dbReference type="ARBA" id="ARBA00004021"/>
    </source>
</evidence>
<dbReference type="STRING" id="1509407.A0A0L1IMY4"/>
<dbReference type="InterPro" id="IPR036175">
    <property type="entry name" value="Sec23/24_helical_dom_sf"/>
</dbReference>
<dbReference type="InterPro" id="IPR020783">
    <property type="entry name" value="Ribosomal_uL11_C"/>
</dbReference>
<dbReference type="InterPro" id="IPR020784">
    <property type="entry name" value="Ribosomal_uL11_N"/>
</dbReference>
<dbReference type="Proteomes" id="UP000037505">
    <property type="component" value="Unassembled WGS sequence"/>
</dbReference>
<name>A0A0L1IMY4_ASPN3</name>
<dbReference type="GO" id="GO:1990904">
    <property type="term" value="C:ribonucleoprotein complex"/>
    <property type="evidence" value="ECO:0007669"/>
    <property type="project" value="UniProtKB-KW"/>
</dbReference>
<evidence type="ECO:0000256" key="4">
    <source>
        <dbReference type="ARBA" id="ARBA00004397"/>
    </source>
</evidence>
<keyword evidence="10" id="KW-0813">Transport</keyword>
<dbReference type="SUPFAM" id="SSF81811">
    <property type="entry name" value="Helical domain of Sec23/24"/>
    <property type="match status" value="1"/>
</dbReference>
<dbReference type="EMBL" id="JNOM01000514">
    <property type="protein sequence ID" value="KNG80961.1"/>
    <property type="molecule type" value="Genomic_DNA"/>
</dbReference>
<dbReference type="InterPro" id="IPR037364">
    <property type="entry name" value="Sec23"/>
</dbReference>
<evidence type="ECO:0000259" key="24">
    <source>
        <dbReference type="Pfam" id="PF00298"/>
    </source>
</evidence>
<evidence type="ECO:0000256" key="9">
    <source>
        <dbReference type="ARBA" id="ARBA00021212"/>
    </source>
</evidence>
<keyword evidence="18" id="KW-0333">Golgi apparatus</keyword>
<dbReference type="GO" id="GO:0000027">
    <property type="term" value="P:ribosomal large subunit assembly"/>
    <property type="evidence" value="ECO:0007669"/>
    <property type="project" value="UniProtKB-ARBA"/>
</dbReference>
<dbReference type="Gene3D" id="3.40.50.410">
    <property type="entry name" value="von Willebrand factor, type A domain"/>
    <property type="match status" value="1"/>
</dbReference>
<dbReference type="InterPro" id="IPR036174">
    <property type="entry name" value="Znf_Sec23_Sec24_sf"/>
</dbReference>
<evidence type="ECO:0000256" key="16">
    <source>
        <dbReference type="ARBA" id="ARBA00022927"/>
    </source>
</evidence>
<reference evidence="31 32" key="1">
    <citation type="submission" date="2014-06" db="EMBL/GenBank/DDBJ databases">
        <title>The Genome of the Aflatoxigenic Filamentous Fungus Aspergillus nomius.</title>
        <authorList>
            <person name="Moore M.G."/>
            <person name="Shannon B.M."/>
            <person name="Brian M.M."/>
        </authorList>
    </citation>
    <scope>NUCLEOTIDE SEQUENCE [LARGE SCALE GENOMIC DNA]</scope>
    <source>
        <strain evidence="31 32">NRRL 13137</strain>
    </source>
</reference>
<evidence type="ECO:0000256" key="11">
    <source>
        <dbReference type="ARBA" id="ARBA00022490"/>
    </source>
</evidence>
<dbReference type="FunFam" id="3.40.20.10:FF:000006">
    <property type="entry name" value="Protein transport protein SEC23"/>
    <property type="match status" value="1"/>
</dbReference>
<dbReference type="GO" id="GO:0030127">
    <property type="term" value="C:COPII vesicle coat"/>
    <property type="evidence" value="ECO:0007669"/>
    <property type="project" value="InterPro"/>
</dbReference>
<dbReference type="GO" id="GO:0006886">
    <property type="term" value="P:intracellular protein transport"/>
    <property type="evidence" value="ECO:0007669"/>
    <property type="project" value="InterPro"/>
</dbReference>
<dbReference type="FunFam" id="2.30.30.380:FF:000001">
    <property type="entry name" value="Protein transport protein SEC23"/>
    <property type="match status" value="1"/>
</dbReference>
<dbReference type="SUPFAM" id="SSF81995">
    <property type="entry name" value="beta-sandwich domain of Sec23/24"/>
    <property type="match status" value="1"/>
</dbReference>
<evidence type="ECO:0000256" key="18">
    <source>
        <dbReference type="ARBA" id="ARBA00023034"/>
    </source>
</evidence>
<keyword evidence="21" id="KW-0968">Cytoplasmic vesicle</keyword>
<evidence type="ECO:0000259" key="25">
    <source>
        <dbReference type="Pfam" id="PF00626"/>
    </source>
</evidence>
<dbReference type="GO" id="GO:0008270">
    <property type="term" value="F:zinc ion binding"/>
    <property type="evidence" value="ECO:0007669"/>
    <property type="project" value="InterPro"/>
</dbReference>
<keyword evidence="12" id="KW-0479">Metal-binding</keyword>
<keyword evidence="11" id="KW-0963">Cytoplasm</keyword>
<evidence type="ECO:0000259" key="30">
    <source>
        <dbReference type="Pfam" id="PF08033"/>
    </source>
</evidence>
<dbReference type="CDD" id="cd11287">
    <property type="entry name" value="Sec23_C"/>
    <property type="match status" value="1"/>
</dbReference>
<dbReference type="CDD" id="cd01478">
    <property type="entry name" value="Sec23-like"/>
    <property type="match status" value="1"/>
</dbReference>
<dbReference type="InterPro" id="IPR007123">
    <property type="entry name" value="Gelsolin-like_dom"/>
</dbReference>
<dbReference type="SUPFAM" id="SSF54747">
    <property type="entry name" value="Ribosomal L11/L12e N-terminal domain"/>
    <property type="match status" value="1"/>
</dbReference>
<feature type="domain" description="Gelsolin-like" evidence="25">
    <location>
        <begin position="636"/>
        <end position="722"/>
    </location>
</feature>
<evidence type="ECO:0000256" key="7">
    <source>
        <dbReference type="ARBA" id="ARBA00011845"/>
    </source>
</evidence>
<evidence type="ECO:0000256" key="22">
    <source>
        <dbReference type="ARBA" id="ARBA00025471"/>
    </source>
</evidence>
<protein>
    <recommendedName>
        <fullName evidence="9">Protein transport protein SEC23</fullName>
    </recommendedName>
    <alternativeName>
        <fullName evidence="8">Protein transport protein sec23</fullName>
    </alternativeName>
</protein>
<keyword evidence="20 23" id="KW-0687">Ribonucleoprotein</keyword>
<dbReference type="GO" id="GO:0005096">
    <property type="term" value="F:GTPase activator activity"/>
    <property type="evidence" value="ECO:0007669"/>
    <property type="project" value="TreeGrafter"/>
</dbReference>
<dbReference type="SMART" id="SM00649">
    <property type="entry name" value="RL11"/>
    <property type="match status" value="1"/>
</dbReference>
<comment type="caution">
    <text evidence="31">The sequence shown here is derived from an EMBL/GenBank/DDBJ whole genome shotgun (WGS) entry which is preliminary data.</text>
</comment>
<dbReference type="InterPro" id="IPR006895">
    <property type="entry name" value="Znf_Sec23_Sec24"/>
</dbReference>
<dbReference type="InterPro" id="IPR012990">
    <property type="entry name" value="Beta-sandwich_Sec23_24"/>
</dbReference>
<dbReference type="Gene3D" id="3.30.1550.10">
    <property type="entry name" value="Ribosomal protein L11/L12, N-terminal domain"/>
    <property type="match status" value="1"/>
</dbReference>
<evidence type="ECO:0000256" key="17">
    <source>
        <dbReference type="ARBA" id="ARBA00022980"/>
    </source>
</evidence>
<evidence type="ECO:0000256" key="10">
    <source>
        <dbReference type="ARBA" id="ARBA00022448"/>
    </source>
</evidence>
<dbReference type="FunFam" id="3.30.1550.10:FF:000002">
    <property type="entry name" value="60S ribosomal protein L12"/>
    <property type="match status" value="1"/>
</dbReference>
<feature type="domain" description="Sec23/Sec24 beta-sandwich" evidence="30">
    <location>
        <begin position="403"/>
        <end position="507"/>
    </location>
</feature>
<dbReference type="Pfam" id="PF04815">
    <property type="entry name" value="Sec23_helical"/>
    <property type="match status" value="1"/>
</dbReference>
<dbReference type="InterPro" id="IPR037550">
    <property type="entry name" value="Sec23_C"/>
</dbReference>
<evidence type="ECO:0000256" key="12">
    <source>
        <dbReference type="ARBA" id="ARBA00022723"/>
    </source>
</evidence>
<feature type="domain" description="Large ribosomal subunit protein uL11 N-terminal" evidence="26">
    <location>
        <begin position="814"/>
        <end position="870"/>
    </location>
</feature>
<keyword evidence="17 23" id="KW-0689">Ribosomal protein</keyword>
<dbReference type="Pfam" id="PF08033">
    <property type="entry name" value="Sec23_BS"/>
    <property type="match status" value="1"/>
</dbReference>
<dbReference type="Pfam" id="PF04810">
    <property type="entry name" value="zf-Sec23_Sec24"/>
    <property type="match status" value="1"/>
</dbReference>
<keyword evidence="13" id="KW-0256">Endoplasmic reticulum</keyword>
<evidence type="ECO:0000313" key="31">
    <source>
        <dbReference type="EMBL" id="KNG80961.1"/>
    </source>
</evidence>
<evidence type="ECO:0000256" key="13">
    <source>
        <dbReference type="ARBA" id="ARBA00022824"/>
    </source>
</evidence>
<organism evidence="31 32">
    <name type="scientific">Aspergillus nomiae NRRL (strain ATCC 15546 / NRRL 13137 / CBS 260.88 / M93)</name>
    <dbReference type="NCBI Taxonomy" id="1509407"/>
    <lineage>
        <taxon>Eukaryota</taxon>
        <taxon>Fungi</taxon>
        <taxon>Dikarya</taxon>
        <taxon>Ascomycota</taxon>
        <taxon>Pezizomycotina</taxon>
        <taxon>Eurotiomycetes</taxon>
        <taxon>Eurotiomycetidae</taxon>
        <taxon>Eurotiales</taxon>
        <taxon>Aspergillaceae</taxon>
        <taxon>Aspergillus</taxon>
        <taxon>Aspergillus subgen. Circumdati</taxon>
    </lineage>
</organism>
<dbReference type="FunFam" id="1.20.120.730:FF:000001">
    <property type="entry name" value="Protein transport protein SEC23"/>
    <property type="match status" value="1"/>
</dbReference>
<evidence type="ECO:0000256" key="2">
    <source>
        <dbReference type="ARBA" id="ARBA00004255"/>
    </source>
</evidence>
<dbReference type="InterPro" id="IPR036180">
    <property type="entry name" value="Gelsolin-like_dom_sf"/>
</dbReference>
<dbReference type="Pfam" id="PF04811">
    <property type="entry name" value="Sec23_trunk"/>
    <property type="match status" value="1"/>
</dbReference>
<evidence type="ECO:0000256" key="21">
    <source>
        <dbReference type="ARBA" id="ARBA00023329"/>
    </source>
</evidence>
<evidence type="ECO:0000256" key="3">
    <source>
        <dbReference type="ARBA" id="ARBA00004299"/>
    </source>
</evidence>
<evidence type="ECO:0000256" key="23">
    <source>
        <dbReference type="RuleBase" id="RU003978"/>
    </source>
</evidence>
<dbReference type="SUPFAM" id="SSF82754">
    <property type="entry name" value="C-terminal, gelsolin-like domain of Sec23/24"/>
    <property type="match status" value="1"/>
</dbReference>
<evidence type="ECO:0000259" key="26">
    <source>
        <dbReference type="Pfam" id="PF03946"/>
    </source>
</evidence>
<evidence type="ECO:0000256" key="6">
    <source>
        <dbReference type="ARBA" id="ARBA00010537"/>
    </source>
</evidence>
<dbReference type="AlphaFoldDB" id="A0A0L1IMY4"/>
<evidence type="ECO:0000256" key="14">
    <source>
        <dbReference type="ARBA" id="ARBA00022833"/>
    </source>
</evidence>
<dbReference type="HAMAP" id="MF_00736">
    <property type="entry name" value="Ribosomal_uL11"/>
    <property type="match status" value="1"/>
</dbReference>
<comment type="similarity">
    <text evidence="6 23">Belongs to the universal ribosomal protein uL11 family.</text>
</comment>
<keyword evidence="16" id="KW-0653">Protein transport</keyword>
<comment type="function">
    <text evidence="22">Component of the coat protein complex II (COPII) which promotes the formation of transport vesicles from the endoplasmic reticulum (ER). The coat has two main functions, the physical deformation of the endoplasmic reticulum membrane into vesicles and the selection of cargo molecules.</text>
</comment>
<dbReference type="Gene3D" id="1.20.120.730">
    <property type="entry name" value="Sec23/Sec24 helical domain"/>
    <property type="match status" value="1"/>
</dbReference>
<dbReference type="Gene3D" id="3.40.20.10">
    <property type="entry name" value="Severin"/>
    <property type="match status" value="1"/>
</dbReference>
<comment type="function">
    <text evidence="1">Component of the ribosome, a large ribonucleoprotein complex responsible for the synthesis of proteins in the cell. The small ribosomal subunit (SSU) binds messenger RNAs (mRNAs) and translates the encoded message by selecting cognate aminoacyl-transfer RNA (tRNA) molecules. The large subunit (LSU) contains the ribosomal catalytic site termed the peptidyl transferase center (PTC), which catalyzes the formation of peptide bonds, thereby polymerizing the amino acids delivered by tRNAs into a polypeptide chain. The nascent polypeptides leave the ribosome through a tunnel in the LSU and interact with protein factors that function in enzymatic processing, targeting, and the membrane insertion of nascent chains at the exit of the ribosomal tunnel.</text>
</comment>
<feature type="domain" description="Sec23/Sec24 trunk" evidence="28">
    <location>
        <begin position="127"/>
        <end position="392"/>
    </location>
</feature>
<dbReference type="SUPFAM" id="SSF82919">
    <property type="entry name" value="Zn-finger domain of Sec23/24"/>
    <property type="match status" value="1"/>
</dbReference>
<keyword evidence="19" id="KW-0472">Membrane</keyword>
<dbReference type="GO" id="GO:0070971">
    <property type="term" value="C:endoplasmic reticulum exit site"/>
    <property type="evidence" value="ECO:0007669"/>
    <property type="project" value="TreeGrafter"/>
</dbReference>
<evidence type="ECO:0000256" key="20">
    <source>
        <dbReference type="ARBA" id="ARBA00023274"/>
    </source>
</evidence>
<dbReference type="PANTHER" id="PTHR11141:SF0">
    <property type="entry name" value="PROTEIN TRANSPORT PROTEIN SEC23"/>
    <property type="match status" value="1"/>
</dbReference>
<dbReference type="InterPro" id="IPR000911">
    <property type="entry name" value="Ribosomal_uL11"/>
</dbReference>
<dbReference type="FunFam" id="1.10.10.250:FF:000002">
    <property type="entry name" value="60S ribosomal protein L12"/>
    <property type="match status" value="1"/>
</dbReference>
<dbReference type="CDD" id="cd00349">
    <property type="entry name" value="Ribosomal_L11"/>
    <property type="match status" value="1"/>
</dbReference>
<accession>A0A0L1IMY4</accession>
<dbReference type="PANTHER" id="PTHR11141">
    <property type="entry name" value="PROTEIN TRANSPORT PROTEIN SEC23"/>
    <property type="match status" value="1"/>
</dbReference>
<evidence type="ECO:0000256" key="19">
    <source>
        <dbReference type="ARBA" id="ARBA00023136"/>
    </source>
</evidence>
<dbReference type="InterPro" id="IPR006896">
    <property type="entry name" value="Sec23/24_trunk_dom"/>
</dbReference>
<dbReference type="GO" id="GO:0090110">
    <property type="term" value="P:COPII-coated vesicle cargo loading"/>
    <property type="evidence" value="ECO:0007669"/>
    <property type="project" value="TreeGrafter"/>
</dbReference>
<dbReference type="GeneID" id="26811916"/>
<dbReference type="OrthoDB" id="10256289at2759"/>
<dbReference type="GO" id="GO:0005789">
    <property type="term" value="C:endoplasmic reticulum membrane"/>
    <property type="evidence" value="ECO:0007669"/>
    <property type="project" value="UniProtKB-SubCell"/>
</dbReference>
<feature type="domain" description="Zinc finger Sec23/Sec24-type" evidence="27">
    <location>
        <begin position="60"/>
        <end position="99"/>
    </location>
</feature>
<dbReference type="GO" id="GO:0005840">
    <property type="term" value="C:ribosome"/>
    <property type="evidence" value="ECO:0007669"/>
    <property type="project" value="UniProtKB-KW"/>
</dbReference>
<dbReference type="InterPro" id="IPR006900">
    <property type="entry name" value="Sec23/24_helical_dom"/>
</dbReference>
<dbReference type="Pfam" id="PF03946">
    <property type="entry name" value="Ribosomal_L11_N"/>
    <property type="match status" value="1"/>
</dbReference>
<evidence type="ECO:0000259" key="28">
    <source>
        <dbReference type="Pfam" id="PF04811"/>
    </source>
</evidence>
<keyword evidence="15" id="KW-0931">ER-Golgi transport</keyword>
<proteinExistence type="inferred from homology"/>
<keyword evidence="32" id="KW-1185">Reference proteome</keyword>
<comment type="similarity">
    <text evidence="5">Belongs to the SEC23/SEC24 family. SEC23 subfamily.</text>
</comment>
<evidence type="ECO:0000256" key="15">
    <source>
        <dbReference type="ARBA" id="ARBA00022892"/>
    </source>
</evidence>
<dbReference type="RefSeq" id="XP_015401884.1">
    <property type="nucleotide sequence ID" value="XM_015555368.1"/>
</dbReference>
<keyword evidence="14" id="KW-0862">Zinc</keyword>
<evidence type="ECO:0000256" key="8">
    <source>
        <dbReference type="ARBA" id="ARBA00013451"/>
    </source>
</evidence>
<comment type="subcellular location">
    <subcellularLocation>
        <location evidence="3">Cytoplasmic vesicle</location>
        <location evidence="3">COPII-coated vesicle membrane</location>
        <topology evidence="3">Peripheral membrane protein</topology>
        <orientation evidence="3">Cytoplasmic side</orientation>
    </subcellularLocation>
    <subcellularLocation>
        <location evidence="4">Endoplasmic reticulum membrane</location>
        <topology evidence="4">Peripheral membrane protein</topology>
        <orientation evidence="4">Cytoplasmic side</orientation>
    </subcellularLocation>
    <subcellularLocation>
        <location evidence="2">Golgi apparatus membrane</location>
        <topology evidence="2">Peripheral membrane protein</topology>
        <orientation evidence="2">Cytoplasmic side</orientation>
    </subcellularLocation>
</comment>
<dbReference type="InterPro" id="IPR036465">
    <property type="entry name" value="vWFA_dom_sf"/>
</dbReference>
<dbReference type="InterPro" id="IPR036796">
    <property type="entry name" value="Ribosomal_uL11_N_sf"/>
</dbReference>
<evidence type="ECO:0000313" key="32">
    <source>
        <dbReference type="Proteomes" id="UP000037505"/>
    </source>
</evidence>